<evidence type="ECO:0000256" key="4">
    <source>
        <dbReference type="ARBA" id="ARBA00023015"/>
    </source>
</evidence>
<dbReference type="PANTHER" id="PTHR10026">
    <property type="entry name" value="CYCLIN"/>
    <property type="match status" value="1"/>
</dbReference>
<dbReference type="CDD" id="cd20513">
    <property type="entry name" value="CYCLIN_CCNC_rpt1"/>
    <property type="match status" value="1"/>
</dbReference>
<dbReference type="SMART" id="SM00385">
    <property type="entry name" value="CYCLIN"/>
    <property type="match status" value="2"/>
</dbReference>
<keyword evidence="5 9" id="KW-0195">Cyclin</keyword>
<dbReference type="EMBL" id="BLZA01000040">
    <property type="protein sequence ID" value="GHJ89211.1"/>
    <property type="molecule type" value="Genomic_DNA"/>
</dbReference>
<dbReference type="Gene3D" id="1.10.472.10">
    <property type="entry name" value="Cyclin-like"/>
    <property type="match status" value="2"/>
</dbReference>
<comment type="subcellular location">
    <subcellularLocation>
        <location evidence="1">Nucleus</location>
    </subcellularLocation>
</comment>
<dbReference type="GO" id="GO:0005634">
    <property type="term" value="C:nucleus"/>
    <property type="evidence" value="ECO:0007669"/>
    <property type="project" value="UniProtKB-SubCell"/>
</dbReference>
<feature type="domain" description="Cyclin-like" evidence="10">
    <location>
        <begin position="175"/>
        <end position="266"/>
    </location>
</feature>
<comment type="similarity">
    <text evidence="2">Belongs to the cyclin family. Cyclin C subfamily.</text>
</comment>
<reference evidence="11" key="1">
    <citation type="submission" date="2020-07" db="EMBL/GenBank/DDBJ databases">
        <title>Draft Genome Sequence of a Deep-Sea Yeast, Naganishia (Cryptococcus) liquefaciens strain N6.</title>
        <authorList>
            <person name="Han Y.W."/>
            <person name="Kajitani R."/>
            <person name="Morimoto H."/>
            <person name="Parhat M."/>
            <person name="Tsubouchi H."/>
            <person name="Bakenova O."/>
            <person name="Ogata M."/>
            <person name="Argunhan B."/>
            <person name="Aoki R."/>
            <person name="Kajiwara S."/>
            <person name="Itoh T."/>
            <person name="Iwasaki H."/>
        </authorList>
    </citation>
    <scope>NUCLEOTIDE SEQUENCE</scope>
    <source>
        <strain evidence="11">N6</strain>
    </source>
</reference>
<evidence type="ECO:0000256" key="1">
    <source>
        <dbReference type="ARBA" id="ARBA00004123"/>
    </source>
</evidence>
<dbReference type="InterPro" id="IPR036915">
    <property type="entry name" value="Cyclin-like_sf"/>
</dbReference>
<keyword evidence="6" id="KW-0010">Activator</keyword>
<evidence type="ECO:0000256" key="8">
    <source>
        <dbReference type="ARBA" id="ARBA00023242"/>
    </source>
</evidence>
<dbReference type="Pfam" id="PF00134">
    <property type="entry name" value="Cyclin_N"/>
    <property type="match status" value="1"/>
</dbReference>
<protein>
    <recommendedName>
        <fullName evidence="10">Cyclin-like domain-containing protein</fullName>
    </recommendedName>
</protein>
<dbReference type="AlphaFoldDB" id="A0A8H3TYG7"/>
<dbReference type="OrthoDB" id="10266018at2759"/>
<dbReference type="InterPro" id="IPR043198">
    <property type="entry name" value="Cyclin/Ssn8"/>
</dbReference>
<keyword evidence="3" id="KW-0678">Repressor</keyword>
<feature type="domain" description="Cyclin-like" evidence="10">
    <location>
        <begin position="46"/>
        <end position="139"/>
    </location>
</feature>
<gene>
    <name evidence="11" type="ORF">NliqN6_5613</name>
</gene>
<keyword evidence="7" id="KW-0804">Transcription</keyword>
<dbReference type="Proteomes" id="UP000620104">
    <property type="component" value="Unassembled WGS sequence"/>
</dbReference>
<proteinExistence type="inferred from homology"/>
<evidence type="ECO:0000256" key="6">
    <source>
        <dbReference type="ARBA" id="ARBA00023159"/>
    </source>
</evidence>
<keyword evidence="4" id="KW-0805">Transcription regulation</keyword>
<dbReference type="InterPro" id="IPR006671">
    <property type="entry name" value="Cyclin_N"/>
</dbReference>
<dbReference type="GO" id="GO:0016538">
    <property type="term" value="F:cyclin-dependent protein serine/threonine kinase regulator activity"/>
    <property type="evidence" value="ECO:0007669"/>
    <property type="project" value="InterPro"/>
</dbReference>
<name>A0A8H3TYG7_9TREE</name>
<evidence type="ECO:0000259" key="10">
    <source>
        <dbReference type="SMART" id="SM00385"/>
    </source>
</evidence>
<accession>A0A8H3TYG7</accession>
<dbReference type="InterPro" id="IPR013763">
    <property type="entry name" value="Cyclin-like_dom"/>
</dbReference>
<dbReference type="FunFam" id="1.10.472.10:FF:000076">
    <property type="entry name" value="RNA polymerase II holoenzyme cyclin-like subunit"/>
    <property type="match status" value="1"/>
</dbReference>
<sequence>MASNFWDSTHCNNWLVSRRELEHSKQLDLKYATSRQLSIISVFFSNLIYRLGKKLMLRQIPIATANIYFKRFYLNNALCETDPFILTACCVYVAAKVDETPVHIKSVVSEARAMFSEFGYRGFPADYTKLAEMEFYLLEDLEFDLIVFHPYRTLAAVCGREPVDAGEFPADPALDTLTAAERVDKLFGKGSGQPGSDVEDSILQMAWFILNDTYRTDLSLLYPPYLIALAALYLSFSLEDKSPRDPFRVRGQTVSSLDRMSLSSSHAVKDDNARPVMDRLITRARAAGYFADFAISLPTMLTIVQEIISLYPLWEDLEGKAVSRGPQTVDLTQDLTSGNTARTKGVDSLRESEVIPMIQRMQRLRAVDLLHPADAGADSAKTAASELGHLTRPVAAVRVASGSETQITGVKRRHPV</sequence>
<evidence type="ECO:0000313" key="12">
    <source>
        <dbReference type="Proteomes" id="UP000620104"/>
    </source>
</evidence>
<keyword evidence="8" id="KW-0539">Nucleus</keyword>
<evidence type="ECO:0000313" key="11">
    <source>
        <dbReference type="EMBL" id="GHJ89211.1"/>
    </source>
</evidence>
<keyword evidence="12" id="KW-1185">Reference proteome</keyword>
<evidence type="ECO:0000256" key="3">
    <source>
        <dbReference type="ARBA" id="ARBA00022491"/>
    </source>
</evidence>
<dbReference type="SUPFAM" id="SSF47954">
    <property type="entry name" value="Cyclin-like"/>
    <property type="match status" value="2"/>
</dbReference>
<evidence type="ECO:0000256" key="9">
    <source>
        <dbReference type="RuleBase" id="RU000383"/>
    </source>
</evidence>
<evidence type="ECO:0000256" key="2">
    <source>
        <dbReference type="ARBA" id="ARBA00008638"/>
    </source>
</evidence>
<evidence type="ECO:0000256" key="7">
    <source>
        <dbReference type="ARBA" id="ARBA00023163"/>
    </source>
</evidence>
<dbReference type="GO" id="GO:0006357">
    <property type="term" value="P:regulation of transcription by RNA polymerase II"/>
    <property type="evidence" value="ECO:0007669"/>
    <property type="project" value="InterPro"/>
</dbReference>
<evidence type="ECO:0000256" key="5">
    <source>
        <dbReference type="ARBA" id="ARBA00023127"/>
    </source>
</evidence>
<organism evidence="11 12">
    <name type="scientific">Naganishia liquefaciens</name>
    <dbReference type="NCBI Taxonomy" id="104408"/>
    <lineage>
        <taxon>Eukaryota</taxon>
        <taxon>Fungi</taxon>
        <taxon>Dikarya</taxon>
        <taxon>Basidiomycota</taxon>
        <taxon>Agaricomycotina</taxon>
        <taxon>Tremellomycetes</taxon>
        <taxon>Filobasidiales</taxon>
        <taxon>Filobasidiaceae</taxon>
        <taxon>Naganishia</taxon>
    </lineage>
</organism>
<comment type="caution">
    <text evidence="11">The sequence shown here is derived from an EMBL/GenBank/DDBJ whole genome shotgun (WGS) entry which is preliminary data.</text>
</comment>